<organism evidence="1 2">
    <name type="scientific">Paenirhodobacter populi</name>
    <dbReference type="NCBI Taxonomy" id="2306993"/>
    <lineage>
        <taxon>Bacteria</taxon>
        <taxon>Pseudomonadati</taxon>
        <taxon>Pseudomonadota</taxon>
        <taxon>Alphaproteobacteria</taxon>
        <taxon>Rhodobacterales</taxon>
        <taxon>Rhodobacter group</taxon>
        <taxon>Paenirhodobacter</taxon>
    </lineage>
</organism>
<dbReference type="AlphaFoldDB" id="A0A443JRG8"/>
<proteinExistence type="predicted"/>
<dbReference type="EMBL" id="SAUZ01000004">
    <property type="protein sequence ID" value="RWR23079.1"/>
    <property type="molecule type" value="Genomic_DNA"/>
</dbReference>
<evidence type="ECO:0000313" key="2">
    <source>
        <dbReference type="Proteomes" id="UP000284476"/>
    </source>
</evidence>
<gene>
    <name evidence="1" type="ORF">D2T30_05510</name>
</gene>
<comment type="caution">
    <text evidence="1">The sequence shown here is derived from an EMBL/GenBank/DDBJ whole genome shotgun (WGS) entry which is preliminary data.</text>
</comment>
<reference evidence="1 2" key="1">
    <citation type="submission" date="2019-01" db="EMBL/GenBank/DDBJ databases">
        <title>Sinorhodobacter populi sp. nov. isolated from the symptomatic bark tissue of Populus euramericana canker.</title>
        <authorList>
            <person name="Xu G."/>
        </authorList>
    </citation>
    <scope>NUCLEOTIDE SEQUENCE [LARGE SCALE GENOMIC DNA]</scope>
    <source>
        <strain evidence="1 2">SK2B-1</strain>
    </source>
</reference>
<evidence type="ECO:0000313" key="1">
    <source>
        <dbReference type="EMBL" id="RWR23079.1"/>
    </source>
</evidence>
<accession>A0A443JRG8</accession>
<name>A0A443JRG8_9RHOB</name>
<dbReference type="Proteomes" id="UP000284476">
    <property type="component" value="Unassembled WGS sequence"/>
</dbReference>
<reference evidence="1 2" key="2">
    <citation type="submission" date="2019-01" db="EMBL/GenBank/DDBJ databases">
        <authorList>
            <person name="Li Y."/>
        </authorList>
    </citation>
    <scope>NUCLEOTIDE SEQUENCE [LARGE SCALE GENOMIC DNA]</scope>
    <source>
        <strain evidence="1 2">SK2B-1</strain>
    </source>
</reference>
<dbReference type="RefSeq" id="WP_128208063.1">
    <property type="nucleotide sequence ID" value="NZ_JBHRSO010000013.1"/>
</dbReference>
<protein>
    <submittedName>
        <fullName evidence="1">Uncharacterized protein</fullName>
    </submittedName>
</protein>
<sequence>MMRFIVEVVALVSWDDLDPYDIDIEGNCAVDGAWLVGATDAEAALDRFHDKVAIAFLEDFLISVRPYGSQDSFSSFRDVL</sequence>